<evidence type="ECO:0000313" key="1">
    <source>
        <dbReference type="EMBL" id="GAA0167916.1"/>
    </source>
</evidence>
<name>A0AAV3QY41_LITER</name>
<accession>A0AAV3QY41</accession>
<organism evidence="1 2">
    <name type="scientific">Lithospermum erythrorhizon</name>
    <name type="common">Purple gromwell</name>
    <name type="synonym">Lithospermum officinale var. erythrorhizon</name>
    <dbReference type="NCBI Taxonomy" id="34254"/>
    <lineage>
        <taxon>Eukaryota</taxon>
        <taxon>Viridiplantae</taxon>
        <taxon>Streptophyta</taxon>
        <taxon>Embryophyta</taxon>
        <taxon>Tracheophyta</taxon>
        <taxon>Spermatophyta</taxon>
        <taxon>Magnoliopsida</taxon>
        <taxon>eudicotyledons</taxon>
        <taxon>Gunneridae</taxon>
        <taxon>Pentapetalae</taxon>
        <taxon>asterids</taxon>
        <taxon>lamiids</taxon>
        <taxon>Boraginales</taxon>
        <taxon>Boraginaceae</taxon>
        <taxon>Boraginoideae</taxon>
        <taxon>Lithospermeae</taxon>
        <taxon>Lithospermum</taxon>
    </lineage>
</organism>
<sequence length="150" mass="16339">MSEEVLPMKYLAIPLSSKNLTHEDYSLFIKKVCGKITGWQARHLSLGGKARLVSLPLLMKQMCGFGGIHQMVSSHKSVSGRSLGIKRGNFLGGSGYGVDQLELKFKGVLIGSNDNSGNRKNKAAFLAKELKVIELANELDGSHVVTLHPY</sequence>
<proteinExistence type="predicted"/>
<dbReference type="AlphaFoldDB" id="A0AAV3QY41"/>
<reference evidence="1 2" key="1">
    <citation type="submission" date="2024-01" db="EMBL/GenBank/DDBJ databases">
        <title>The complete chloroplast genome sequence of Lithospermum erythrorhizon: insights into the phylogenetic relationship among Boraginaceae species and the maternal lineages of purple gromwells.</title>
        <authorList>
            <person name="Okada T."/>
            <person name="Watanabe K."/>
        </authorList>
    </citation>
    <scope>NUCLEOTIDE SEQUENCE [LARGE SCALE GENOMIC DNA]</scope>
</reference>
<gene>
    <name evidence="1" type="ORF">LIER_22751</name>
</gene>
<dbReference type="Proteomes" id="UP001454036">
    <property type="component" value="Unassembled WGS sequence"/>
</dbReference>
<protein>
    <submittedName>
        <fullName evidence="1">Uncharacterized protein</fullName>
    </submittedName>
</protein>
<comment type="caution">
    <text evidence="1">The sequence shown here is derived from an EMBL/GenBank/DDBJ whole genome shotgun (WGS) entry which is preliminary data.</text>
</comment>
<dbReference type="EMBL" id="BAABME010006272">
    <property type="protein sequence ID" value="GAA0167916.1"/>
    <property type="molecule type" value="Genomic_DNA"/>
</dbReference>
<keyword evidence="2" id="KW-1185">Reference proteome</keyword>
<evidence type="ECO:0000313" key="2">
    <source>
        <dbReference type="Proteomes" id="UP001454036"/>
    </source>
</evidence>